<sequence length="167" mass="18127">MNRFKPCRLVLPAVFLLVSAARLSAFGVGLQFQGNISSDFDPGIAVTFKLESLPLIFAADWSFSSDSSEIGLAGDVWLVNPELARFSGGSFHFFAGLGFFAETAFGESRDFAFDAGLRIPLGFNLFLGGRFAEIFVQVVPSFGLEILPSLGLERPFFPLGAGARLWF</sequence>
<dbReference type="EMBL" id="JADIMS010000105">
    <property type="protein sequence ID" value="MBO8450586.1"/>
    <property type="molecule type" value="Genomic_DNA"/>
</dbReference>
<comment type="caution">
    <text evidence="2">The sequence shown here is derived from an EMBL/GenBank/DDBJ whole genome shotgun (WGS) entry which is preliminary data.</text>
</comment>
<reference evidence="2" key="2">
    <citation type="journal article" date="2021" name="PeerJ">
        <title>Extensive microbial diversity within the chicken gut microbiome revealed by metagenomics and culture.</title>
        <authorList>
            <person name="Gilroy R."/>
            <person name="Ravi A."/>
            <person name="Getino M."/>
            <person name="Pursley I."/>
            <person name="Horton D.L."/>
            <person name="Alikhan N.F."/>
            <person name="Baker D."/>
            <person name="Gharbi K."/>
            <person name="Hall N."/>
            <person name="Watson M."/>
            <person name="Adriaenssens E.M."/>
            <person name="Foster-Nyarko E."/>
            <person name="Jarju S."/>
            <person name="Secka A."/>
            <person name="Antonio M."/>
            <person name="Oren A."/>
            <person name="Chaudhuri R.R."/>
            <person name="La Ragione R."/>
            <person name="Hildebrand F."/>
            <person name="Pallen M.J."/>
        </authorList>
    </citation>
    <scope>NUCLEOTIDE SEQUENCE</scope>
    <source>
        <strain evidence="2">B3-4054</strain>
    </source>
</reference>
<evidence type="ECO:0008006" key="4">
    <source>
        <dbReference type="Google" id="ProtNLM"/>
    </source>
</evidence>
<keyword evidence="1" id="KW-0732">Signal</keyword>
<accession>A0A9D9HGK0</accession>
<protein>
    <recommendedName>
        <fullName evidence="4">Secreted protein</fullName>
    </recommendedName>
</protein>
<reference evidence="2" key="1">
    <citation type="submission" date="2020-10" db="EMBL/GenBank/DDBJ databases">
        <authorList>
            <person name="Gilroy R."/>
        </authorList>
    </citation>
    <scope>NUCLEOTIDE SEQUENCE</scope>
    <source>
        <strain evidence="2">B3-4054</strain>
    </source>
</reference>
<evidence type="ECO:0000313" key="2">
    <source>
        <dbReference type="EMBL" id="MBO8450586.1"/>
    </source>
</evidence>
<evidence type="ECO:0000256" key="1">
    <source>
        <dbReference type="SAM" id="SignalP"/>
    </source>
</evidence>
<feature type="chain" id="PRO_5038855434" description="Secreted protein" evidence="1">
    <location>
        <begin position="26"/>
        <end position="167"/>
    </location>
</feature>
<proteinExistence type="predicted"/>
<feature type="signal peptide" evidence="1">
    <location>
        <begin position="1"/>
        <end position="25"/>
    </location>
</feature>
<gene>
    <name evidence="2" type="ORF">IAA96_05715</name>
</gene>
<name>A0A9D9HGK0_9SPIR</name>
<evidence type="ECO:0000313" key="3">
    <source>
        <dbReference type="Proteomes" id="UP000823616"/>
    </source>
</evidence>
<dbReference type="AlphaFoldDB" id="A0A9D9HGK0"/>
<dbReference type="Proteomes" id="UP000823616">
    <property type="component" value="Unassembled WGS sequence"/>
</dbReference>
<organism evidence="2 3">
    <name type="scientific">Candidatus Avitreponema avistercoris</name>
    <dbReference type="NCBI Taxonomy" id="2840705"/>
    <lineage>
        <taxon>Bacteria</taxon>
        <taxon>Pseudomonadati</taxon>
        <taxon>Spirochaetota</taxon>
        <taxon>Spirochaetia</taxon>
        <taxon>Spirochaetales</taxon>
        <taxon>Candidatus Avitreponema</taxon>
    </lineage>
</organism>